<evidence type="ECO:0000313" key="3">
    <source>
        <dbReference type="Proteomes" id="UP000078200"/>
    </source>
</evidence>
<feature type="region of interest" description="Disordered" evidence="1">
    <location>
        <begin position="1"/>
        <end position="23"/>
    </location>
</feature>
<sequence>MSGDKRNTRASSLNASKGDNFIQGSGVPSVPRYLTLMVHKRTEQSLLPLQKVQHQGSQTITKLSRPQATTLRNNLLYSATETAAVCVLPSVNSTFTHGLHLIVTTLHVTTW</sequence>
<evidence type="ECO:0000313" key="2">
    <source>
        <dbReference type="EnsemblMetazoa" id="GAUT011672-PA"/>
    </source>
</evidence>
<protein>
    <submittedName>
        <fullName evidence="2">Uncharacterized protein</fullName>
    </submittedName>
</protein>
<proteinExistence type="predicted"/>
<dbReference type="VEuPathDB" id="VectorBase:GAUT011672"/>
<accession>A0A1A9UPY8</accession>
<evidence type="ECO:0000256" key="1">
    <source>
        <dbReference type="SAM" id="MobiDB-lite"/>
    </source>
</evidence>
<keyword evidence="3" id="KW-1185">Reference proteome</keyword>
<dbReference type="AlphaFoldDB" id="A0A1A9UPY8"/>
<dbReference type="Proteomes" id="UP000078200">
    <property type="component" value="Unassembled WGS sequence"/>
</dbReference>
<dbReference type="EnsemblMetazoa" id="GAUT011672-RA">
    <property type="protein sequence ID" value="GAUT011672-PA"/>
    <property type="gene ID" value="GAUT011672"/>
</dbReference>
<name>A0A1A9UPY8_GLOAU</name>
<organism evidence="2 3">
    <name type="scientific">Glossina austeni</name>
    <name type="common">Savannah tsetse fly</name>
    <dbReference type="NCBI Taxonomy" id="7395"/>
    <lineage>
        <taxon>Eukaryota</taxon>
        <taxon>Metazoa</taxon>
        <taxon>Ecdysozoa</taxon>
        <taxon>Arthropoda</taxon>
        <taxon>Hexapoda</taxon>
        <taxon>Insecta</taxon>
        <taxon>Pterygota</taxon>
        <taxon>Neoptera</taxon>
        <taxon>Endopterygota</taxon>
        <taxon>Diptera</taxon>
        <taxon>Brachycera</taxon>
        <taxon>Muscomorpha</taxon>
        <taxon>Hippoboscoidea</taxon>
        <taxon>Glossinidae</taxon>
        <taxon>Glossina</taxon>
    </lineage>
</organism>
<reference evidence="2" key="1">
    <citation type="submission" date="2020-05" db="UniProtKB">
        <authorList>
            <consortium name="EnsemblMetazoa"/>
        </authorList>
    </citation>
    <scope>IDENTIFICATION</scope>
    <source>
        <strain evidence="2">TTRI</strain>
    </source>
</reference>